<protein>
    <submittedName>
        <fullName evidence="1">Uncharacterized protein</fullName>
    </submittedName>
</protein>
<reference evidence="1 2" key="1">
    <citation type="submission" date="2018-11" db="EMBL/GenBank/DDBJ databases">
        <title>Microbial catabolism of amino acid.</title>
        <authorList>
            <person name="Hibi M."/>
            <person name="Ogawa J."/>
        </authorList>
    </citation>
    <scope>NUCLEOTIDE SEQUENCE [LARGE SCALE GENOMIC DNA]</scope>
    <source>
        <strain evidence="1 2">C31-06</strain>
    </source>
</reference>
<evidence type="ECO:0000313" key="2">
    <source>
        <dbReference type="Proteomes" id="UP000287519"/>
    </source>
</evidence>
<proteinExistence type="predicted"/>
<gene>
    <name evidence="1" type="ORF">Rhow_008412</name>
</gene>
<evidence type="ECO:0000313" key="1">
    <source>
        <dbReference type="EMBL" id="GCE44114.1"/>
    </source>
</evidence>
<accession>A0A402CKH3</accession>
<dbReference type="OrthoDB" id="9968106at2"/>
<organism evidence="1 2">
    <name type="scientific">Rhodococcus wratislaviensis</name>
    <name type="common">Tsukamurella wratislaviensis</name>
    <dbReference type="NCBI Taxonomy" id="44752"/>
    <lineage>
        <taxon>Bacteria</taxon>
        <taxon>Bacillati</taxon>
        <taxon>Actinomycetota</taxon>
        <taxon>Actinomycetes</taxon>
        <taxon>Mycobacteriales</taxon>
        <taxon>Nocardiaceae</taxon>
        <taxon>Rhodococcus</taxon>
    </lineage>
</organism>
<comment type="caution">
    <text evidence="1">The sequence shown here is derived from an EMBL/GenBank/DDBJ whole genome shotgun (WGS) entry which is preliminary data.</text>
</comment>
<dbReference type="AlphaFoldDB" id="A0A402CKH3"/>
<name>A0A402CKH3_RHOWR</name>
<sequence>MTTPAYTVWERRTAAPSLVFDLVDRHARDRGIVGPNPRIRGRVRYRIMATEANHVRTGLLEPLNMVTVRNTAGYDLWFGLVTGREGFVRRYRPDPPPAIVVEIATERYQREETVIASLPRPDTPQRFALEPGWAYEFPTATSLPGSTGPTLLRGTLRNPGGTGIVSATVRVNPPPAHQPAPNPVYTTDATGNWVLPFADDVTTTAAAQVEILPAGGPLVVVPEVTITRGDTSALRQASLAGSTRRATGAAVPGVTVTTDVAPGISTLTDAEGRWELWLPIEQFLPTAGPQPAVVTATPPQGAALVLDSQVRPRATTRVDPFVFP</sequence>
<keyword evidence="2" id="KW-1185">Reference proteome</keyword>
<dbReference type="Proteomes" id="UP000287519">
    <property type="component" value="Unassembled WGS sequence"/>
</dbReference>
<dbReference type="RefSeq" id="WP_124395760.1">
    <property type="nucleotide sequence ID" value="NZ_BHYM01000087.1"/>
</dbReference>
<dbReference type="EMBL" id="BHYM01000087">
    <property type="protein sequence ID" value="GCE44114.1"/>
    <property type="molecule type" value="Genomic_DNA"/>
</dbReference>